<reference evidence="1" key="1">
    <citation type="submission" date="2022-03" db="EMBL/GenBank/DDBJ databases">
        <authorList>
            <person name="Alioto T."/>
            <person name="Alioto T."/>
            <person name="Gomez Garrido J."/>
        </authorList>
    </citation>
    <scope>NUCLEOTIDE SEQUENCE</scope>
</reference>
<protein>
    <submittedName>
        <fullName evidence="1">Uncharacterized protein</fullName>
    </submittedName>
</protein>
<accession>A0AAD1R232</accession>
<evidence type="ECO:0000313" key="2">
    <source>
        <dbReference type="Proteomes" id="UP001295444"/>
    </source>
</evidence>
<dbReference type="AlphaFoldDB" id="A0AAD1R232"/>
<dbReference type="EMBL" id="OW240912">
    <property type="protein sequence ID" value="CAH2222028.1"/>
    <property type="molecule type" value="Genomic_DNA"/>
</dbReference>
<sequence>MDISHLLGFVKKTFCRISSICSISWITSALTSSKDTPTKKNIMCISCSEQPPNAEIEVLREELTRIQKISTSLLQRIQNVETQMGKIETDLIEEKALWRAKYQELTEEHEVVKAQHNRCINMEQTQRMDPYVAASDWDLEPLGDETNGLNRCSGALVMAAPYNSEDLTNSAECYSVEGPCTLYRCLSLSSVVSHANSGSSGPSGL</sequence>
<name>A0AAD1R232_PELCU</name>
<organism evidence="1 2">
    <name type="scientific">Pelobates cultripes</name>
    <name type="common">Western spadefoot toad</name>
    <dbReference type="NCBI Taxonomy" id="61616"/>
    <lineage>
        <taxon>Eukaryota</taxon>
        <taxon>Metazoa</taxon>
        <taxon>Chordata</taxon>
        <taxon>Craniata</taxon>
        <taxon>Vertebrata</taxon>
        <taxon>Euteleostomi</taxon>
        <taxon>Amphibia</taxon>
        <taxon>Batrachia</taxon>
        <taxon>Anura</taxon>
        <taxon>Pelobatoidea</taxon>
        <taxon>Pelobatidae</taxon>
        <taxon>Pelobates</taxon>
    </lineage>
</organism>
<proteinExistence type="predicted"/>
<evidence type="ECO:0000313" key="1">
    <source>
        <dbReference type="EMBL" id="CAH2222028.1"/>
    </source>
</evidence>
<dbReference type="Proteomes" id="UP001295444">
    <property type="component" value="Chromosome 01"/>
</dbReference>
<keyword evidence="2" id="KW-1185">Reference proteome</keyword>
<gene>
    <name evidence="1" type="ORF">PECUL_23A017852</name>
</gene>